<name>A0A438CFQ5_VITVI</name>
<evidence type="ECO:0000256" key="2">
    <source>
        <dbReference type="SAM" id="Phobius"/>
    </source>
</evidence>
<evidence type="ECO:0000256" key="1">
    <source>
        <dbReference type="SAM" id="MobiDB-lite"/>
    </source>
</evidence>
<evidence type="ECO:0000313" key="3">
    <source>
        <dbReference type="EMBL" id="RVW21996.1"/>
    </source>
</evidence>
<comment type="caution">
    <text evidence="3">The sequence shown here is derived from an EMBL/GenBank/DDBJ whole genome shotgun (WGS) entry which is preliminary data.</text>
</comment>
<keyword evidence="2" id="KW-0472">Membrane</keyword>
<sequence>MVVQPLRIFDIDLLGHFWRHLRESVDPWCNLRGVLRCTFLLGLEPLCSSVGLIFIFLALAADEKESFLGSKRRLAAKDDDGVSCSGAAKKGFEVKGNRGAADERERGTRGARGESRGALENLAVKEAERAER</sequence>
<dbReference type="Proteomes" id="UP000288805">
    <property type="component" value="Unassembled WGS sequence"/>
</dbReference>
<dbReference type="AlphaFoldDB" id="A0A438CFQ5"/>
<accession>A0A438CFQ5</accession>
<keyword evidence="2" id="KW-0812">Transmembrane</keyword>
<dbReference type="EMBL" id="QGNW01002256">
    <property type="protein sequence ID" value="RVW21996.1"/>
    <property type="molecule type" value="Genomic_DNA"/>
</dbReference>
<feature type="transmembrane region" description="Helical" evidence="2">
    <location>
        <begin position="39"/>
        <end position="61"/>
    </location>
</feature>
<reference evidence="3 4" key="1">
    <citation type="journal article" date="2018" name="PLoS Genet.">
        <title>Population sequencing reveals clonal diversity and ancestral inbreeding in the grapevine cultivar Chardonnay.</title>
        <authorList>
            <person name="Roach M.J."/>
            <person name="Johnson D.L."/>
            <person name="Bohlmann J."/>
            <person name="van Vuuren H.J."/>
            <person name="Jones S.J."/>
            <person name="Pretorius I.S."/>
            <person name="Schmidt S.A."/>
            <person name="Borneman A.R."/>
        </authorList>
    </citation>
    <scope>NUCLEOTIDE SEQUENCE [LARGE SCALE GENOMIC DNA]</scope>
    <source>
        <strain evidence="4">cv. Chardonnay</strain>
        <tissue evidence="3">Leaf</tissue>
    </source>
</reference>
<keyword evidence="2" id="KW-1133">Transmembrane helix</keyword>
<organism evidence="3 4">
    <name type="scientific">Vitis vinifera</name>
    <name type="common">Grape</name>
    <dbReference type="NCBI Taxonomy" id="29760"/>
    <lineage>
        <taxon>Eukaryota</taxon>
        <taxon>Viridiplantae</taxon>
        <taxon>Streptophyta</taxon>
        <taxon>Embryophyta</taxon>
        <taxon>Tracheophyta</taxon>
        <taxon>Spermatophyta</taxon>
        <taxon>Magnoliopsida</taxon>
        <taxon>eudicotyledons</taxon>
        <taxon>Gunneridae</taxon>
        <taxon>Pentapetalae</taxon>
        <taxon>rosids</taxon>
        <taxon>Vitales</taxon>
        <taxon>Vitaceae</taxon>
        <taxon>Viteae</taxon>
        <taxon>Vitis</taxon>
    </lineage>
</organism>
<gene>
    <name evidence="3" type="ORF">CK203_109815</name>
</gene>
<evidence type="ECO:0000313" key="4">
    <source>
        <dbReference type="Proteomes" id="UP000288805"/>
    </source>
</evidence>
<feature type="region of interest" description="Disordered" evidence="1">
    <location>
        <begin position="95"/>
        <end position="132"/>
    </location>
</feature>
<protein>
    <submittedName>
        <fullName evidence="3">Uncharacterized protein</fullName>
    </submittedName>
</protein>
<proteinExistence type="predicted"/>